<evidence type="ECO:0000256" key="2">
    <source>
        <dbReference type="SAM" id="Phobius"/>
    </source>
</evidence>
<keyword evidence="2" id="KW-0472">Membrane</keyword>
<dbReference type="Proteomes" id="UP000242367">
    <property type="component" value="Unassembled WGS sequence"/>
</dbReference>
<keyword evidence="4" id="KW-1185">Reference proteome</keyword>
<evidence type="ECO:0000256" key="1">
    <source>
        <dbReference type="SAM" id="MobiDB-lite"/>
    </source>
</evidence>
<name>A0A2P4UIL1_9ACTN</name>
<accession>A0A2P4UIL1</accession>
<dbReference type="EMBL" id="MTBP01000002">
    <property type="protein sequence ID" value="POM24899.1"/>
    <property type="molecule type" value="Genomic_DNA"/>
</dbReference>
<evidence type="ECO:0008006" key="5">
    <source>
        <dbReference type="Google" id="ProtNLM"/>
    </source>
</evidence>
<keyword evidence="2" id="KW-1133">Transmembrane helix</keyword>
<dbReference type="AlphaFoldDB" id="A0A2P4UIL1"/>
<protein>
    <recommendedName>
        <fullName evidence="5">CU044_5270 family protein</fullName>
    </recommendedName>
</protein>
<feature type="transmembrane region" description="Helical" evidence="2">
    <location>
        <begin position="51"/>
        <end position="72"/>
    </location>
</feature>
<keyword evidence="2" id="KW-0812">Transmembrane</keyword>
<dbReference type="RefSeq" id="WP_103563973.1">
    <property type="nucleotide sequence ID" value="NZ_MTBP01000002.1"/>
</dbReference>
<sequence length="386" mass="42208">MDDLKLVADAHAPERPPSPVTTAAARRRLLHETRHGRGRTLPPARMPRRRLALVAGLTAASLVAAGWGFVAWRNRPLYRPEPLAGIGGPAADFLLTAADGRSRHAADGRFFHVHSVIGNTAVVRSPYRPGVRYTVEYTQDAYELSAKRPGELGPTARGRPITRASWQGDTVSVRPATPADAAAWRADLRPDAGALGLPAPEPRRGPDGSEGAELDFGVDDARRLPADPARLRAWLLNYATKFDHRRLDDPDLYLFTHAPSLLAAMPVRDEVRVAIYRVLASLKGVRLVRATDASGRTARAVAMRQTTRKDGTVEWQLFIDPETGRLTADQGVVVTPGTGNAALRPGTRQYFEVVKRAEWTDAPARSLLPRDFWDPTWQPPDEPPGG</sequence>
<organism evidence="3 4">
    <name type="scientific">Actinomadura rubteroloni</name>
    <dbReference type="NCBI Taxonomy" id="1926885"/>
    <lineage>
        <taxon>Bacteria</taxon>
        <taxon>Bacillati</taxon>
        <taxon>Actinomycetota</taxon>
        <taxon>Actinomycetes</taxon>
        <taxon>Streptosporangiales</taxon>
        <taxon>Thermomonosporaceae</taxon>
        <taxon>Actinomadura</taxon>
    </lineage>
</organism>
<evidence type="ECO:0000313" key="3">
    <source>
        <dbReference type="EMBL" id="POM24899.1"/>
    </source>
</evidence>
<feature type="region of interest" description="Disordered" evidence="1">
    <location>
        <begin position="193"/>
        <end position="214"/>
    </location>
</feature>
<reference evidence="3 4" key="1">
    <citation type="journal article" date="2017" name="Chemistry">
        <title>Isolation, Biosynthesis and Chemical Modifications of Rubterolones A-F: Rare Tropolone Alkaloids from Actinomadura sp. 5-2.</title>
        <authorList>
            <person name="Guo H."/>
            <person name="Benndorf R."/>
            <person name="Leichnitz D."/>
            <person name="Klassen J.L."/>
            <person name="Vollmers J."/>
            <person name="Gorls H."/>
            <person name="Steinacker M."/>
            <person name="Weigel C."/>
            <person name="Dahse H.M."/>
            <person name="Kaster A.K."/>
            <person name="de Beer Z.W."/>
            <person name="Poulsen M."/>
            <person name="Beemelmanns C."/>
        </authorList>
    </citation>
    <scope>NUCLEOTIDE SEQUENCE [LARGE SCALE GENOMIC DNA]</scope>
    <source>
        <strain evidence="3 4">5-2</strain>
    </source>
</reference>
<proteinExistence type="predicted"/>
<evidence type="ECO:0000313" key="4">
    <source>
        <dbReference type="Proteomes" id="UP000242367"/>
    </source>
</evidence>
<comment type="caution">
    <text evidence="3">The sequence shown here is derived from an EMBL/GenBank/DDBJ whole genome shotgun (WGS) entry which is preliminary data.</text>
</comment>
<gene>
    <name evidence="3" type="ORF">BTM25_35370</name>
</gene>